<dbReference type="SUPFAM" id="SSF53335">
    <property type="entry name" value="S-adenosyl-L-methionine-dependent methyltransferases"/>
    <property type="match status" value="1"/>
</dbReference>
<evidence type="ECO:0000313" key="3">
    <source>
        <dbReference type="Proteomes" id="UP000656042"/>
    </source>
</evidence>
<dbReference type="EMBL" id="BMMX01000015">
    <property type="protein sequence ID" value="GGK98096.1"/>
    <property type="molecule type" value="Genomic_DNA"/>
</dbReference>
<evidence type="ECO:0000256" key="1">
    <source>
        <dbReference type="SAM" id="Coils"/>
    </source>
</evidence>
<evidence type="ECO:0000313" key="2">
    <source>
        <dbReference type="EMBL" id="GGK98096.1"/>
    </source>
</evidence>
<accession>A0A8J3C1V8</accession>
<reference evidence="2" key="2">
    <citation type="submission" date="2020-09" db="EMBL/GenBank/DDBJ databases">
        <authorList>
            <person name="Sun Q."/>
            <person name="Zhou Y."/>
        </authorList>
    </citation>
    <scope>NUCLEOTIDE SEQUENCE</scope>
    <source>
        <strain evidence="2">CGMCC 4.7299</strain>
    </source>
</reference>
<dbReference type="AlphaFoldDB" id="A0A8J3C1V8"/>
<sequence>MTTEVALIGGEMPAWSDRQHPQRPPAGSAALVPLVDAVARQLPDGGEALVAGPHADVLLDVLAAHAPTTCLVRAEADAATVAARGVRVLCGTLPKLQETGRYDLVVALDGMGRLCSVEGPQYDWSESLRALHRTLRPGGRLLIAVENDLGVHRLVDLGTPTSPQGDEQWLPIGEYDETKPGSPDRLGAHLSAEGWSLAWLGAAWARPGQPALIAEPEALRAGPAAALAATAARAAGTAYAGHPVLSDPRRLAAAAVRAGLGVEFAAAWLVVAHRGDPSAHPPSATRPPVPPVLLADGPVLALTRDERGTWHRSVLDRGTPTAGRDPARLDGPLPNGRLLEELLIAAAVRYDARAVRALLSRWAAWVGTLPDAARAYATVDNVLLDGDTPALLDPSWRSPEPVATSSAVAAAMRRFADTLMAGGYAHPWPAVTDVETLTAVLTGAAGMRCDRPVPEPQGPLKPVSQRETEEQIRSLRQQLADTRDQLLWHERQLTKREQELARARRTIAMFDGSLGYRAAKLGAAALRTTRKAWRRSRR</sequence>
<comment type="caution">
    <text evidence="2">The sequence shown here is derived from an EMBL/GenBank/DDBJ whole genome shotgun (WGS) entry which is preliminary data.</text>
</comment>
<feature type="coiled-coil region" evidence="1">
    <location>
        <begin position="465"/>
        <end position="492"/>
    </location>
</feature>
<proteinExistence type="predicted"/>
<dbReference type="Gene3D" id="3.40.50.150">
    <property type="entry name" value="Vaccinia Virus protein VP39"/>
    <property type="match status" value="1"/>
</dbReference>
<reference evidence="2" key="1">
    <citation type="journal article" date="2014" name="Int. J. Syst. Evol. Microbiol.">
        <title>Complete genome sequence of Corynebacterium casei LMG S-19264T (=DSM 44701T), isolated from a smear-ripened cheese.</title>
        <authorList>
            <consortium name="US DOE Joint Genome Institute (JGI-PGF)"/>
            <person name="Walter F."/>
            <person name="Albersmeier A."/>
            <person name="Kalinowski J."/>
            <person name="Ruckert C."/>
        </authorList>
    </citation>
    <scope>NUCLEOTIDE SEQUENCE</scope>
    <source>
        <strain evidence="2">CGMCC 4.7299</strain>
    </source>
</reference>
<keyword evidence="3" id="KW-1185">Reference proteome</keyword>
<dbReference type="RefSeq" id="WP_189080332.1">
    <property type="nucleotide sequence ID" value="NZ_BMMX01000015.1"/>
</dbReference>
<dbReference type="Proteomes" id="UP000656042">
    <property type="component" value="Unassembled WGS sequence"/>
</dbReference>
<name>A0A8J3C1V8_9ACTN</name>
<dbReference type="InterPro" id="IPR029063">
    <property type="entry name" value="SAM-dependent_MTases_sf"/>
</dbReference>
<gene>
    <name evidence="2" type="ORF">GCM10012284_35430</name>
</gene>
<keyword evidence="1" id="KW-0175">Coiled coil</keyword>
<evidence type="ECO:0008006" key="4">
    <source>
        <dbReference type="Google" id="ProtNLM"/>
    </source>
</evidence>
<organism evidence="2 3">
    <name type="scientific">Mangrovihabitans endophyticus</name>
    <dbReference type="NCBI Taxonomy" id="1751298"/>
    <lineage>
        <taxon>Bacteria</taxon>
        <taxon>Bacillati</taxon>
        <taxon>Actinomycetota</taxon>
        <taxon>Actinomycetes</taxon>
        <taxon>Micromonosporales</taxon>
        <taxon>Micromonosporaceae</taxon>
        <taxon>Mangrovihabitans</taxon>
    </lineage>
</organism>
<protein>
    <recommendedName>
        <fullName evidence="4">Methyltransferase domain-containing protein</fullName>
    </recommendedName>
</protein>